<evidence type="ECO:0000256" key="2">
    <source>
        <dbReference type="ARBA" id="ARBA00011881"/>
    </source>
</evidence>
<proteinExistence type="evidence at transcript level"/>
<name>B1Q3K1_DUGJA</name>
<reference evidence="6" key="1">
    <citation type="journal article" date="2008" name="Mech. Dev.">
        <title>Expression and functional analysis of musashi-like genes in planarian CNS regeneration.</title>
        <authorList>
            <person name="Higuchi S."/>
            <person name="Hayashi T."/>
            <person name="Tarui H."/>
            <person name="Nishimura O."/>
            <person name="Nishimura K."/>
            <person name="Shibata N."/>
            <person name="Sakamoto H."/>
            <person name="Agata K."/>
        </authorList>
    </citation>
    <scope>NUCLEOTIDE SEQUENCE</scope>
    <source>
        <strain evidence="6">GI</strain>
    </source>
</reference>
<keyword evidence="4" id="KW-0378">Hydrolase</keyword>
<comment type="catalytic activity">
    <reaction evidence="5">
        <text>L-glutamine + H2O = L-glutamate + NH4(+)</text>
        <dbReference type="Rhea" id="RHEA:15889"/>
        <dbReference type="ChEBI" id="CHEBI:15377"/>
        <dbReference type="ChEBI" id="CHEBI:28938"/>
        <dbReference type="ChEBI" id="CHEBI:29985"/>
        <dbReference type="ChEBI" id="CHEBI:58359"/>
        <dbReference type="EC" id="3.5.1.2"/>
    </reaction>
</comment>
<dbReference type="InterPro" id="IPR012338">
    <property type="entry name" value="Beta-lactam/transpept-like"/>
</dbReference>
<dbReference type="Pfam" id="PF04960">
    <property type="entry name" value="Glutaminase"/>
    <property type="match status" value="1"/>
</dbReference>
<organism evidence="6">
    <name type="scientific">Dugesia japonica</name>
    <name type="common">Planarian</name>
    <dbReference type="NCBI Taxonomy" id="6161"/>
    <lineage>
        <taxon>Eukaryota</taxon>
        <taxon>Metazoa</taxon>
        <taxon>Spiralia</taxon>
        <taxon>Lophotrochozoa</taxon>
        <taxon>Platyhelminthes</taxon>
        <taxon>Rhabditophora</taxon>
        <taxon>Seriata</taxon>
        <taxon>Tricladida</taxon>
        <taxon>Continenticola</taxon>
        <taxon>Geoplanoidea</taxon>
        <taxon>Dugesiidae</taxon>
        <taxon>Dugesia</taxon>
    </lineage>
</organism>
<dbReference type="AlphaFoldDB" id="B1Q3K1"/>
<accession>B1Q3K1</accession>
<protein>
    <recommendedName>
        <fullName evidence="3">glutaminase</fullName>
        <ecNumber evidence="3">3.5.1.2</ecNumber>
    </recommendedName>
</protein>
<dbReference type="GO" id="GO:0006543">
    <property type="term" value="P:L-glutamine catabolic process"/>
    <property type="evidence" value="ECO:0007669"/>
    <property type="project" value="TreeGrafter"/>
</dbReference>
<dbReference type="GO" id="GO:0004359">
    <property type="term" value="F:glutaminase activity"/>
    <property type="evidence" value="ECO:0007669"/>
    <property type="project" value="UniProtKB-EC"/>
</dbReference>
<dbReference type="EMBL" id="AB362774">
    <property type="protein sequence ID" value="BAG16389.1"/>
    <property type="molecule type" value="mRNA"/>
</dbReference>
<dbReference type="PANTHER" id="PTHR12544:SF29">
    <property type="entry name" value="GLUTAMINASE"/>
    <property type="match status" value="1"/>
</dbReference>
<evidence type="ECO:0000313" key="6">
    <source>
        <dbReference type="EMBL" id="BAG16389.1"/>
    </source>
</evidence>
<evidence type="ECO:0000256" key="1">
    <source>
        <dbReference type="ARBA" id="ARBA00011076"/>
    </source>
</evidence>
<comment type="subunit">
    <text evidence="2">Homotetramer.</text>
</comment>
<dbReference type="EC" id="3.5.1.2" evidence="3"/>
<dbReference type="SUPFAM" id="SSF56601">
    <property type="entry name" value="beta-lactamase/transpeptidase-like"/>
    <property type="match status" value="1"/>
</dbReference>
<sequence length="356" mass="40784">MFRNRNFSNSVIPNKNWKYLIDIDSPEINLNDVKNVIQNSGIPFTDFRIKECINALVEESNDLIVRRDKFLQLLEGKDFHILNKILTDNLAIPNFKNFSEHIKDIYNHCVHNQNGRCCYIYSSTVRIQSSLLGGYHCVPVDGQRFNIGDSTVNFCLQSTSKPINYALALTEIGSYNLHKFVGYEPSGTSFNHLTLNHENKPHNPMINSGAILICSLIKQHLNLPERFDYIFRQFKKICGNEVLGFNNAVFMSEKSSADRNYALAYYMREYRCFPKNSNLQEILDLYFQLCSLEVNCESMSVIASTFANGGLCPTTEEKVLSSESVRDTLSLMHSCGMYDYSGQFAFKKNEIIPQML</sequence>
<evidence type="ECO:0000256" key="4">
    <source>
        <dbReference type="ARBA" id="ARBA00022801"/>
    </source>
</evidence>
<dbReference type="Gene3D" id="3.40.710.10">
    <property type="entry name" value="DD-peptidase/beta-lactamase superfamily"/>
    <property type="match status" value="1"/>
</dbReference>
<dbReference type="GO" id="GO:0006537">
    <property type="term" value="P:glutamate biosynthetic process"/>
    <property type="evidence" value="ECO:0007669"/>
    <property type="project" value="TreeGrafter"/>
</dbReference>
<dbReference type="PANTHER" id="PTHR12544">
    <property type="entry name" value="GLUTAMINASE"/>
    <property type="match status" value="1"/>
</dbReference>
<evidence type="ECO:0000256" key="3">
    <source>
        <dbReference type="ARBA" id="ARBA00012918"/>
    </source>
</evidence>
<comment type="similarity">
    <text evidence="1">Belongs to the glutaminase family.</text>
</comment>
<evidence type="ECO:0000256" key="5">
    <source>
        <dbReference type="ARBA" id="ARBA00049534"/>
    </source>
</evidence>
<dbReference type="InterPro" id="IPR015868">
    <property type="entry name" value="Glutaminase"/>
</dbReference>